<protein>
    <recommendedName>
        <fullName evidence="3">Vacuolar protein sorting-associated protein 62</fullName>
    </recommendedName>
</protein>
<dbReference type="EMBL" id="JAUJYO010000018">
    <property type="protein sequence ID" value="KAK1290111.1"/>
    <property type="molecule type" value="Genomic_DNA"/>
</dbReference>
<keyword evidence="2" id="KW-1185">Reference proteome</keyword>
<comment type="caution">
    <text evidence="1">The sequence shown here is derived from an EMBL/GenBank/DDBJ whole genome shotgun (WGS) entry which is preliminary data.</text>
</comment>
<proteinExistence type="predicted"/>
<evidence type="ECO:0008006" key="3">
    <source>
        <dbReference type="Google" id="ProtNLM"/>
    </source>
</evidence>
<reference evidence="1" key="2">
    <citation type="submission" date="2023-06" db="EMBL/GenBank/DDBJ databases">
        <authorList>
            <person name="Ma L."/>
            <person name="Liu K.-W."/>
            <person name="Li Z."/>
            <person name="Hsiao Y.-Y."/>
            <person name="Qi Y."/>
            <person name="Fu T."/>
            <person name="Tang G."/>
            <person name="Zhang D."/>
            <person name="Sun W.-H."/>
            <person name="Liu D.-K."/>
            <person name="Li Y."/>
            <person name="Chen G.-Z."/>
            <person name="Liu X.-D."/>
            <person name="Liao X.-Y."/>
            <person name="Jiang Y.-T."/>
            <person name="Yu X."/>
            <person name="Hao Y."/>
            <person name="Huang J."/>
            <person name="Zhao X.-W."/>
            <person name="Ke S."/>
            <person name="Chen Y.-Y."/>
            <person name="Wu W.-L."/>
            <person name="Hsu J.-L."/>
            <person name="Lin Y.-F."/>
            <person name="Huang M.-D."/>
            <person name="Li C.-Y."/>
            <person name="Huang L."/>
            <person name="Wang Z.-W."/>
            <person name="Zhao X."/>
            <person name="Zhong W.-Y."/>
            <person name="Peng D.-H."/>
            <person name="Ahmad S."/>
            <person name="Lan S."/>
            <person name="Zhang J.-S."/>
            <person name="Tsai W.-C."/>
            <person name="Van De Peer Y."/>
            <person name="Liu Z.-J."/>
        </authorList>
    </citation>
    <scope>NUCLEOTIDE SEQUENCE</scope>
    <source>
        <strain evidence="1">CP</strain>
        <tissue evidence="1">Leaves</tissue>
    </source>
</reference>
<reference evidence="1" key="1">
    <citation type="journal article" date="2023" name="Nat. Commun.">
        <title>Diploid and tetraploid genomes of Acorus and the evolution of monocots.</title>
        <authorList>
            <person name="Ma L."/>
            <person name="Liu K.W."/>
            <person name="Li Z."/>
            <person name="Hsiao Y.Y."/>
            <person name="Qi Y."/>
            <person name="Fu T."/>
            <person name="Tang G.D."/>
            <person name="Zhang D."/>
            <person name="Sun W.H."/>
            <person name="Liu D.K."/>
            <person name="Li Y."/>
            <person name="Chen G.Z."/>
            <person name="Liu X.D."/>
            <person name="Liao X.Y."/>
            <person name="Jiang Y.T."/>
            <person name="Yu X."/>
            <person name="Hao Y."/>
            <person name="Huang J."/>
            <person name="Zhao X.W."/>
            <person name="Ke S."/>
            <person name="Chen Y.Y."/>
            <person name="Wu W.L."/>
            <person name="Hsu J.L."/>
            <person name="Lin Y.F."/>
            <person name="Huang M.D."/>
            <person name="Li C.Y."/>
            <person name="Huang L."/>
            <person name="Wang Z.W."/>
            <person name="Zhao X."/>
            <person name="Zhong W.Y."/>
            <person name="Peng D.H."/>
            <person name="Ahmad S."/>
            <person name="Lan S."/>
            <person name="Zhang J.S."/>
            <person name="Tsai W.C."/>
            <person name="Van de Peer Y."/>
            <person name="Liu Z.J."/>
        </authorList>
    </citation>
    <scope>NUCLEOTIDE SEQUENCE</scope>
    <source>
        <strain evidence="1">CP</strain>
    </source>
</reference>
<name>A0AAV9CMG9_ACOCL</name>
<accession>A0AAV9CMG9</accession>
<dbReference type="Pfam" id="PF06101">
    <property type="entry name" value="Vps62"/>
    <property type="match status" value="1"/>
</dbReference>
<dbReference type="Proteomes" id="UP001180020">
    <property type="component" value="Unassembled WGS sequence"/>
</dbReference>
<dbReference type="PANTHER" id="PTHR48203">
    <property type="entry name" value="BNAC01G40110D PROTEIN"/>
    <property type="match status" value="1"/>
</dbReference>
<gene>
    <name evidence="1" type="ORF">QJS10_CPB18g01870</name>
</gene>
<dbReference type="AlphaFoldDB" id="A0AAV9CMG9"/>
<evidence type="ECO:0000313" key="2">
    <source>
        <dbReference type="Proteomes" id="UP001180020"/>
    </source>
</evidence>
<dbReference type="PANTHER" id="PTHR48203:SF1">
    <property type="entry name" value="VACUOLAR PROTEIN SORTING-ASSOCIATED PROTEIN 62"/>
    <property type="match status" value="1"/>
</dbReference>
<evidence type="ECO:0000313" key="1">
    <source>
        <dbReference type="EMBL" id="KAK1290111.1"/>
    </source>
</evidence>
<sequence>MEIRNFVLNLLEIWRTHYRNRVFVKWVFEKFQFFRVSREGEMIGWSCFCWNRISDVSHPEPEPEPFHLPFPMPQWPEGGDFSKGRIRIGELEVLQVTKFQCIWNCNLSNEKGKGFSFYKPVGIPDGFFCLGHYGQCNIEPLRGFLLVAREIDSSKSDGPALLKPLNYVLLWSAEDHNGCGYFWLPCPPEGYKTMGFLITDTPEEPSLDEVRCVRADLTETCETHNLVLDTESEYSKPNFRVWDTRPCNRGMWCKGLSIGTFFCSTDDTSEDLSIACLKNLDMSMKAMPNLDQVHSLIKHYGPTVYFHPKEVYLPSSVPWFFKNGAALHKRGSSKSEPVDANGSNLPQGGENDGKYWIDLPHDDQKNLVRQGDLESAKLYVHVKPALGGTFTDIVMWVFCPFNGPATLKIGVASLAFNKVGRHIGDWEHFTLRVSNFTGELWRVYFSQHSGGVWVDAFDLEYVKGNRSIVYSSRNGHASFPHPGDYLQGSQKLGIGVRNDAARSDIFVDSSVKYEIVAAEYLGDGVVAEPGWLQYMREWGPTIVYNSRSELEKMIRFLPVNMRSSVENLFNKLPVELYGEEGPTGPKEKNNWVGDERS</sequence>
<organism evidence="1 2">
    <name type="scientific">Acorus calamus</name>
    <name type="common">Sweet flag</name>
    <dbReference type="NCBI Taxonomy" id="4465"/>
    <lineage>
        <taxon>Eukaryota</taxon>
        <taxon>Viridiplantae</taxon>
        <taxon>Streptophyta</taxon>
        <taxon>Embryophyta</taxon>
        <taxon>Tracheophyta</taxon>
        <taxon>Spermatophyta</taxon>
        <taxon>Magnoliopsida</taxon>
        <taxon>Liliopsida</taxon>
        <taxon>Acoraceae</taxon>
        <taxon>Acorus</taxon>
    </lineage>
</organism>
<dbReference type="InterPro" id="IPR009291">
    <property type="entry name" value="Vps62"/>
</dbReference>